<dbReference type="Gene3D" id="3.40.50.150">
    <property type="entry name" value="Vaccinia Virus protein VP39"/>
    <property type="match status" value="1"/>
</dbReference>
<evidence type="ECO:0000256" key="1">
    <source>
        <dbReference type="ARBA" id="ARBA00009258"/>
    </source>
</evidence>
<dbReference type="OrthoDB" id="20105at2759"/>
<accession>A0A8H7ZH38</accession>
<dbReference type="InterPro" id="IPR029063">
    <property type="entry name" value="SAM-dependent_MTases_sf"/>
</dbReference>
<evidence type="ECO:0000313" key="9">
    <source>
        <dbReference type="Proteomes" id="UP000669133"/>
    </source>
</evidence>
<evidence type="ECO:0000256" key="3">
    <source>
        <dbReference type="ARBA" id="ARBA00022603"/>
    </source>
</evidence>
<comment type="caution">
    <text evidence="8">The sequence shown here is derived from an EMBL/GenBank/DDBJ whole genome shotgun (WGS) entry which is preliminary data.</text>
</comment>
<dbReference type="GO" id="GO:0005739">
    <property type="term" value="C:mitochondrion"/>
    <property type="evidence" value="ECO:0007669"/>
    <property type="project" value="TreeGrafter"/>
</dbReference>
<feature type="domain" description="Ribosomal RNA methyltransferase FtsJ" evidence="7">
    <location>
        <begin position="72"/>
        <end position="170"/>
    </location>
</feature>
<evidence type="ECO:0000256" key="2">
    <source>
        <dbReference type="ARBA" id="ARBA00022552"/>
    </source>
</evidence>
<comment type="similarity">
    <text evidence="1">Belongs to the class I-like SAM-binding methyltransferase superfamily. RNA methyltransferase RlmE family.</text>
</comment>
<dbReference type="PANTHER" id="PTHR10920">
    <property type="entry name" value="RIBOSOMAL RNA METHYLTRANSFERASE"/>
    <property type="match status" value="1"/>
</dbReference>
<keyword evidence="2" id="KW-0698">rRNA processing</keyword>
<keyword evidence="5" id="KW-0949">S-adenosyl-L-methionine</keyword>
<dbReference type="PANTHER" id="PTHR10920:SF18">
    <property type="entry name" value="RRNA METHYLTRANSFERASE 2, MITOCHONDRIAL"/>
    <property type="match status" value="1"/>
</dbReference>
<dbReference type="Proteomes" id="UP000669133">
    <property type="component" value="Unassembled WGS sequence"/>
</dbReference>
<dbReference type="GeneID" id="93650385"/>
<protein>
    <recommendedName>
        <fullName evidence="6">rRNA methyltransferase 2, mitochondrial</fullName>
    </recommendedName>
</protein>
<dbReference type="RefSeq" id="XP_067548992.1">
    <property type="nucleotide sequence ID" value="XM_067690536.1"/>
</dbReference>
<keyword evidence="3" id="KW-0489">Methyltransferase</keyword>
<dbReference type="Pfam" id="PF01728">
    <property type="entry name" value="FtsJ"/>
    <property type="match status" value="1"/>
</dbReference>
<evidence type="ECO:0000256" key="4">
    <source>
        <dbReference type="ARBA" id="ARBA00022679"/>
    </source>
</evidence>
<dbReference type="InterPro" id="IPR002877">
    <property type="entry name" value="RNA_MeTrfase_FtsJ_dom"/>
</dbReference>
<keyword evidence="4" id="KW-0808">Transferase</keyword>
<dbReference type="AlphaFoldDB" id="A0A8H7ZH38"/>
<gene>
    <name evidence="8" type="ORF">I9W82_001756</name>
</gene>
<organism evidence="8 9">
    <name type="scientific">Candida metapsilosis</name>
    <dbReference type="NCBI Taxonomy" id="273372"/>
    <lineage>
        <taxon>Eukaryota</taxon>
        <taxon>Fungi</taxon>
        <taxon>Dikarya</taxon>
        <taxon>Ascomycota</taxon>
        <taxon>Saccharomycotina</taxon>
        <taxon>Pichiomycetes</taxon>
        <taxon>Debaryomycetaceae</taxon>
        <taxon>Candida/Lodderomyces clade</taxon>
        <taxon>Candida</taxon>
    </lineage>
</organism>
<evidence type="ECO:0000256" key="5">
    <source>
        <dbReference type="ARBA" id="ARBA00022691"/>
    </source>
</evidence>
<evidence type="ECO:0000259" key="7">
    <source>
        <dbReference type="Pfam" id="PF01728"/>
    </source>
</evidence>
<dbReference type="InterPro" id="IPR050082">
    <property type="entry name" value="RNA_methyltr_RlmE"/>
</dbReference>
<keyword evidence="9" id="KW-1185">Reference proteome</keyword>
<dbReference type="EMBL" id="JAEOAQ010000002">
    <property type="protein sequence ID" value="KAG5419876.1"/>
    <property type="molecule type" value="Genomic_DNA"/>
</dbReference>
<sequence>MLFTKQVRHGVSSLHLRVFSDVTHIHFAPLLTTIKWKSTATSHPPYKQFNKLKKLSRKEEAEQQGIASRNRLQYLDLKYGIITPSTKKILDVGFAPGHWMSYVIDRISQLHNVEDTKLHTVGVHILGFDILFKNPPLGTSSIQGNIFSKLSHENIVQHFQEIASKQNQLQFAHEVNDDINHKSYFAQEIDESQLAKKMEELTILDKSKQLEDNGKWIWSLVIWHVQGDNKVGFMIIRRQIRT</sequence>
<evidence type="ECO:0000256" key="6">
    <source>
        <dbReference type="ARBA" id="ARBA00041184"/>
    </source>
</evidence>
<proteinExistence type="inferred from homology"/>
<name>A0A8H7ZH38_9ASCO</name>
<evidence type="ECO:0000313" key="8">
    <source>
        <dbReference type="EMBL" id="KAG5419876.1"/>
    </source>
</evidence>
<dbReference type="GO" id="GO:0008650">
    <property type="term" value="F:rRNA (uridine-2'-O-)-methyltransferase activity"/>
    <property type="evidence" value="ECO:0007669"/>
    <property type="project" value="TreeGrafter"/>
</dbReference>
<reference evidence="8 9" key="1">
    <citation type="submission" date="2020-12" db="EMBL/GenBank/DDBJ databases">
        <title>Effect of drift, selection, and recombination on the evolution of hybrid genomes in Candida yeast pathogens.</title>
        <authorList>
            <person name="Mixao V."/>
            <person name="Ksiezopolska E."/>
            <person name="Saus E."/>
            <person name="Boekhout T."/>
            <person name="Gacser A."/>
            <person name="Gabaldon T."/>
        </authorList>
    </citation>
    <scope>NUCLEOTIDE SEQUENCE [LARGE SCALE GENOMIC DNA]</scope>
    <source>
        <strain evidence="8 9">BP57</strain>
    </source>
</reference>